<name>A0AAD3CQ10_9STRA</name>
<keyword evidence="4" id="KW-0472">Membrane</keyword>
<protein>
    <submittedName>
        <fullName evidence="5">Uncharacterized protein</fullName>
    </submittedName>
</protein>
<evidence type="ECO:0000256" key="3">
    <source>
        <dbReference type="SAM" id="MobiDB-lite"/>
    </source>
</evidence>
<keyword evidence="1" id="KW-0677">Repeat</keyword>
<dbReference type="InterPro" id="IPR011990">
    <property type="entry name" value="TPR-like_helical_dom_sf"/>
</dbReference>
<dbReference type="EMBL" id="BLLK01000029">
    <property type="protein sequence ID" value="GFH48720.1"/>
    <property type="molecule type" value="Genomic_DNA"/>
</dbReference>
<evidence type="ECO:0000313" key="6">
    <source>
        <dbReference type="Proteomes" id="UP001054902"/>
    </source>
</evidence>
<sequence length="469" mass="53395">MSFTSDYYIGDKDQYLIETPYGKGLITKTRTQNDSNKPSIQEIRLLEWEKAAQVSNISSRRPTILYSTTKYESVSPKLGDDVMTPYGRGTIIQEVSVRLLNKGKVDPITNEPLGERKLIKYHVQITSWKLAGRSRVKCYLFANQVKVVRKKTLMEMNAEERVEFAMKQKKGASILFAEKKYQTALNVYAGCIEAVRYIQHDMNNDNECRADLIDVMVTCSNNAATCCIQLKQWEEAFKYAKNALILLTALFGKRGGKIHSILNKDNGHCDAKLFGEWRIKSRIIMATALFEKEGYDLALEELRLAREHISYYVAGDGTSKEGDSDYKAAKASVSRIRNQEREIMRLKSKITEKKKEVLKIERARAQAMFRETKQEAVQANGSSVTEEQSSFTESTNNVPKAKTESSQNSKETSIKKKVSFAANLEETREIQEEEEEEDPWYEEHIEAIIVLGLGALAFGSFLFARKSLR</sequence>
<feature type="compositionally biased region" description="Polar residues" evidence="3">
    <location>
        <begin position="375"/>
        <end position="411"/>
    </location>
</feature>
<organism evidence="5 6">
    <name type="scientific">Chaetoceros tenuissimus</name>
    <dbReference type="NCBI Taxonomy" id="426638"/>
    <lineage>
        <taxon>Eukaryota</taxon>
        <taxon>Sar</taxon>
        <taxon>Stramenopiles</taxon>
        <taxon>Ochrophyta</taxon>
        <taxon>Bacillariophyta</taxon>
        <taxon>Coscinodiscophyceae</taxon>
        <taxon>Chaetocerotophycidae</taxon>
        <taxon>Chaetocerotales</taxon>
        <taxon>Chaetocerotaceae</taxon>
        <taxon>Chaetoceros</taxon>
    </lineage>
</organism>
<dbReference type="InterPro" id="IPR039663">
    <property type="entry name" value="AIP/AIPL1/TTC9"/>
</dbReference>
<dbReference type="PANTHER" id="PTHR11242">
    <property type="entry name" value="ARYL HYDROCARBON RECEPTOR INTERACTING PROTEIN RELATED"/>
    <property type="match status" value="1"/>
</dbReference>
<reference evidence="5 6" key="1">
    <citation type="journal article" date="2021" name="Sci. Rep.">
        <title>The genome of the diatom Chaetoceros tenuissimus carries an ancient integrated fragment of an extant virus.</title>
        <authorList>
            <person name="Hongo Y."/>
            <person name="Kimura K."/>
            <person name="Takaki Y."/>
            <person name="Yoshida Y."/>
            <person name="Baba S."/>
            <person name="Kobayashi G."/>
            <person name="Nagasaki K."/>
            <person name="Hano T."/>
            <person name="Tomaru Y."/>
        </authorList>
    </citation>
    <scope>NUCLEOTIDE SEQUENCE [LARGE SCALE GENOMIC DNA]</scope>
    <source>
        <strain evidence="5 6">NIES-3715</strain>
    </source>
</reference>
<keyword evidence="2" id="KW-0802">TPR repeat</keyword>
<dbReference type="AlphaFoldDB" id="A0AAD3CQ10"/>
<keyword evidence="4" id="KW-1133">Transmembrane helix</keyword>
<evidence type="ECO:0000313" key="5">
    <source>
        <dbReference type="EMBL" id="GFH48720.1"/>
    </source>
</evidence>
<dbReference type="Gene3D" id="1.25.40.10">
    <property type="entry name" value="Tetratricopeptide repeat domain"/>
    <property type="match status" value="1"/>
</dbReference>
<keyword evidence="4" id="KW-0812">Transmembrane</keyword>
<feature type="transmembrane region" description="Helical" evidence="4">
    <location>
        <begin position="447"/>
        <end position="464"/>
    </location>
</feature>
<dbReference type="PANTHER" id="PTHR11242:SF0">
    <property type="entry name" value="TPR_REGION DOMAIN-CONTAINING PROTEIN"/>
    <property type="match status" value="1"/>
</dbReference>
<evidence type="ECO:0000256" key="1">
    <source>
        <dbReference type="ARBA" id="ARBA00022737"/>
    </source>
</evidence>
<comment type="caution">
    <text evidence="5">The sequence shown here is derived from an EMBL/GenBank/DDBJ whole genome shotgun (WGS) entry which is preliminary data.</text>
</comment>
<gene>
    <name evidence="5" type="ORF">CTEN210_05196</name>
</gene>
<evidence type="ECO:0000256" key="4">
    <source>
        <dbReference type="SAM" id="Phobius"/>
    </source>
</evidence>
<feature type="region of interest" description="Disordered" evidence="3">
    <location>
        <begin position="371"/>
        <end position="415"/>
    </location>
</feature>
<accession>A0AAD3CQ10</accession>
<evidence type="ECO:0000256" key="2">
    <source>
        <dbReference type="ARBA" id="ARBA00022803"/>
    </source>
</evidence>
<keyword evidence="6" id="KW-1185">Reference proteome</keyword>
<dbReference type="SUPFAM" id="SSF48452">
    <property type="entry name" value="TPR-like"/>
    <property type="match status" value="1"/>
</dbReference>
<proteinExistence type="predicted"/>
<dbReference type="Proteomes" id="UP001054902">
    <property type="component" value="Unassembled WGS sequence"/>
</dbReference>